<evidence type="ECO:0000313" key="1">
    <source>
        <dbReference type="EMBL" id="MBD2592834.1"/>
    </source>
</evidence>
<name>A0ABR8FMY1_9NOSO</name>
<dbReference type="Proteomes" id="UP000603457">
    <property type="component" value="Unassembled WGS sequence"/>
</dbReference>
<keyword evidence="2" id="KW-1185">Reference proteome</keyword>
<dbReference type="PANTHER" id="PTHR39638">
    <property type="entry name" value="YCF35"/>
    <property type="match status" value="1"/>
</dbReference>
<proteinExistence type="predicted"/>
<comment type="caution">
    <text evidence="1">The sequence shown here is derived from an EMBL/GenBank/DDBJ whole genome shotgun (WGS) entry which is preliminary data.</text>
</comment>
<dbReference type="InterPro" id="IPR009666">
    <property type="entry name" value="Uncharacterised_Ycf35"/>
</dbReference>
<protein>
    <submittedName>
        <fullName evidence="1">DUF1257 domain-containing protein</fullName>
    </submittedName>
</protein>
<evidence type="ECO:0000313" key="2">
    <source>
        <dbReference type="Proteomes" id="UP000603457"/>
    </source>
</evidence>
<accession>A0ABR8FMY1</accession>
<dbReference type="PANTHER" id="PTHR39638:SF2">
    <property type="entry name" value="YCF35"/>
    <property type="match status" value="1"/>
</dbReference>
<organism evidence="1 2">
    <name type="scientific">Nostoc spongiaeforme FACHB-130</name>
    <dbReference type="NCBI Taxonomy" id="1357510"/>
    <lineage>
        <taxon>Bacteria</taxon>
        <taxon>Bacillati</taxon>
        <taxon>Cyanobacteriota</taxon>
        <taxon>Cyanophyceae</taxon>
        <taxon>Nostocales</taxon>
        <taxon>Nostocaceae</taxon>
        <taxon>Nostoc</taxon>
    </lineage>
</organism>
<dbReference type="EMBL" id="JACJTB010000001">
    <property type="protein sequence ID" value="MBD2592834.1"/>
    <property type="molecule type" value="Genomic_DNA"/>
</dbReference>
<reference evidence="1 2" key="1">
    <citation type="journal article" date="2020" name="ISME J.">
        <title>Comparative genomics reveals insights into cyanobacterial evolution and habitat adaptation.</title>
        <authorList>
            <person name="Chen M.Y."/>
            <person name="Teng W.K."/>
            <person name="Zhao L."/>
            <person name="Hu C.X."/>
            <person name="Zhou Y.K."/>
            <person name="Han B.P."/>
            <person name="Song L.R."/>
            <person name="Shu W.S."/>
        </authorList>
    </citation>
    <scope>NUCLEOTIDE SEQUENCE [LARGE SCALE GENOMIC DNA]</scope>
    <source>
        <strain evidence="1 2">FACHB-130</strain>
    </source>
</reference>
<sequence length="135" mass="15191">MRFWQKLDIPKDSFIAICQAVGLEKDWQALTEPRPSAHFSTLRTKITDSEILKQSLHELGIKVQTDAYVRGGNGQRVSADIVAVLEGQYDIGWSQNSDGSLDLIADIFSISQEQNIRELINKINQQYAANIKSEI</sequence>
<gene>
    <name evidence="1" type="ORF">H6G74_00630</name>
</gene>
<dbReference type="Pfam" id="PF06868">
    <property type="entry name" value="DUF1257"/>
    <property type="match status" value="1"/>
</dbReference>